<dbReference type="AlphaFoldDB" id="A0A2A7B244"/>
<reference evidence="1 2" key="1">
    <citation type="journal article" date="2017" name="Front. Microbiol.">
        <title>New Insights into the Diversity of the Genus Faecalibacterium.</title>
        <authorList>
            <person name="Benevides L."/>
            <person name="Burman S."/>
            <person name="Martin R."/>
            <person name="Robert V."/>
            <person name="Thomas M."/>
            <person name="Miquel S."/>
            <person name="Chain F."/>
            <person name="Sokol H."/>
            <person name="Bermudez-Humaran L.G."/>
            <person name="Morrison M."/>
            <person name="Langella P."/>
            <person name="Azevedo V.A."/>
            <person name="Chatel J.M."/>
            <person name="Soares S."/>
        </authorList>
    </citation>
    <scope>NUCLEOTIDE SEQUENCE [LARGE SCALE GENOMIC DNA]</scope>
    <source>
        <strain evidence="1 2">AHMP21</strain>
    </source>
</reference>
<proteinExistence type="predicted"/>
<organism evidence="1 2">
    <name type="scientific">Faecalibacterium prausnitzii</name>
    <dbReference type="NCBI Taxonomy" id="853"/>
    <lineage>
        <taxon>Bacteria</taxon>
        <taxon>Bacillati</taxon>
        <taxon>Bacillota</taxon>
        <taxon>Clostridia</taxon>
        <taxon>Eubacteriales</taxon>
        <taxon>Oscillospiraceae</taxon>
        <taxon>Faecalibacterium</taxon>
    </lineage>
</organism>
<comment type="caution">
    <text evidence="1">The sequence shown here is derived from an EMBL/GenBank/DDBJ whole genome shotgun (WGS) entry which is preliminary data.</text>
</comment>
<dbReference type="RefSeq" id="WP_207653482.1">
    <property type="nucleotide sequence ID" value="NZ_NOUV01000074.1"/>
</dbReference>
<dbReference type="EMBL" id="NOUV01000074">
    <property type="protein sequence ID" value="PDX85444.1"/>
    <property type="molecule type" value="Genomic_DNA"/>
</dbReference>
<dbReference type="Proteomes" id="UP000220904">
    <property type="component" value="Unassembled WGS sequence"/>
</dbReference>
<feature type="non-terminal residue" evidence="1">
    <location>
        <position position="106"/>
    </location>
</feature>
<evidence type="ECO:0000313" key="1">
    <source>
        <dbReference type="EMBL" id="PDX85444.1"/>
    </source>
</evidence>
<protein>
    <submittedName>
        <fullName evidence="1">Uncharacterized protein</fullName>
    </submittedName>
</protein>
<gene>
    <name evidence="1" type="ORF">CHR60_14970</name>
</gene>
<name>A0A2A7B244_9FIRM</name>
<accession>A0A2A7B244</accession>
<evidence type="ECO:0000313" key="2">
    <source>
        <dbReference type="Proteomes" id="UP000220904"/>
    </source>
</evidence>
<sequence>PAIAAAAPAAAPAAAKSAAKPAPAWVAQSNEYTKILIKAQADFAPEGFSFFGIPGYDDKVTDLRPGVNERYRAALATARAQLQEKLELERDANVRQDLEILLGAID</sequence>
<feature type="non-terminal residue" evidence="1">
    <location>
        <position position="1"/>
    </location>
</feature>